<evidence type="ECO:0000313" key="2">
    <source>
        <dbReference type="Proteomes" id="UP000011991"/>
    </source>
</evidence>
<dbReference type="EMBL" id="ANOG01000663">
    <property type="protein sequence ID" value="EMI18467.1"/>
    <property type="molecule type" value="Genomic_DNA"/>
</dbReference>
<accession>M5RSV1</accession>
<proteinExistence type="predicted"/>
<dbReference type="AlphaFoldDB" id="M5RSV1"/>
<sequence length="40" mass="4712">MGFAYQFALLMRSHRVRIWPEPLPFVTVSILLTITNDDDF</sequence>
<name>M5RSV1_9BACT</name>
<reference evidence="1 2" key="1">
    <citation type="journal article" date="2013" name="Mar. Genomics">
        <title>Expression of sulfatases in Rhodopirellula baltica and the diversity of sulfatases in the genus Rhodopirellula.</title>
        <authorList>
            <person name="Wegner C.E."/>
            <person name="Richter-Heitmann T."/>
            <person name="Klindworth A."/>
            <person name="Klockow C."/>
            <person name="Richter M."/>
            <person name="Achstetter T."/>
            <person name="Glockner F.O."/>
            <person name="Harder J."/>
        </authorList>
    </citation>
    <scope>NUCLEOTIDE SEQUENCE [LARGE SCALE GENOMIC DNA]</scope>
    <source>
        <strain evidence="1 2">SM1</strain>
    </source>
</reference>
<dbReference type="Proteomes" id="UP000011991">
    <property type="component" value="Unassembled WGS sequence"/>
</dbReference>
<organism evidence="1 2">
    <name type="scientific">Rhodopirellula maiorica SM1</name>
    <dbReference type="NCBI Taxonomy" id="1265738"/>
    <lineage>
        <taxon>Bacteria</taxon>
        <taxon>Pseudomonadati</taxon>
        <taxon>Planctomycetota</taxon>
        <taxon>Planctomycetia</taxon>
        <taxon>Pirellulales</taxon>
        <taxon>Pirellulaceae</taxon>
        <taxon>Novipirellula</taxon>
    </lineage>
</organism>
<protein>
    <submittedName>
        <fullName evidence="1">Uncharacterized protein</fullName>
    </submittedName>
</protein>
<comment type="caution">
    <text evidence="1">The sequence shown here is derived from an EMBL/GenBank/DDBJ whole genome shotgun (WGS) entry which is preliminary data.</text>
</comment>
<gene>
    <name evidence="1" type="ORF">RMSM_04614</name>
</gene>
<keyword evidence="2" id="KW-1185">Reference proteome</keyword>
<evidence type="ECO:0000313" key="1">
    <source>
        <dbReference type="EMBL" id="EMI18467.1"/>
    </source>
</evidence>
<dbReference type="PATRIC" id="fig|1265738.3.peg.4634"/>